<keyword evidence="13" id="KW-1185">Reference proteome</keyword>
<feature type="domain" description="Zeta toxin" evidence="11">
    <location>
        <begin position="497"/>
        <end position="667"/>
    </location>
</feature>
<keyword evidence="6" id="KW-0067">ATP-binding</keyword>
<accession>A0A812MIY8</accession>
<dbReference type="CDD" id="cd00609">
    <property type="entry name" value="AAT_like"/>
    <property type="match status" value="1"/>
</dbReference>
<dbReference type="SUPFAM" id="SSF52540">
    <property type="entry name" value="P-loop containing nucleoside triphosphate hydrolases"/>
    <property type="match status" value="1"/>
</dbReference>
<dbReference type="InterPro" id="IPR015422">
    <property type="entry name" value="PyrdxlP-dep_Trfase_small"/>
</dbReference>
<evidence type="ECO:0000256" key="9">
    <source>
        <dbReference type="SAM" id="MobiDB-lite"/>
    </source>
</evidence>
<evidence type="ECO:0000256" key="1">
    <source>
        <dbReference type="ARBA" id="ARBA00001933"/>
    </source>
</evidence>
<comment type="caution">
    <text evidence="12">The sequence shown here is derived from an EMBL/GenBank/DDBJ whole genome shotgun (WGS) entry which is preliminary data.</text>
</comment>
<dbReference type="Pfam" id="PF00155">
    <property type="entry name" value="Aminotran_1_2"/>
    <property type="match status" value="1"/>
</dbReference>
<evidence type="ECO:0000256" key="3">
    <source>
        <dbReference type="ARBA" id="ARBA00022576"/>
    </source>
</evidence>
<comment type="subunit">
    <text evidence="2">Homodimer.</text>
</comment>
<dbReference type="Gene3D" id="3.40.50.300">
    <property type="entry name" value="P-loop containing nucleotide triphosphate hydrolases"/>
    <property type="match status" value="1"/>
</dbReference>
<keyword evidence="3" id="KW-0032">Aminotransferase</keyword>
<dbReference type="InterPro" id="IPR045088">
    <property type="entry name" value="ALAT1/2-like"/>
</dbReference>
<dbReference type="InterPro" id="IPR004839">
    <property type="entry name" value="Aminotransferase_I/II_large"/>
</dbReference>
<dbReference type="Proteomes" id="UP000601435">
    <property type="component" value="Unassembled WGS sequence"/>
</dbReference>
<dbReference type="UniPathway" id="UPA00528">
    <property type="reaction ID" value="UER00586"/>
</dbReference>
<dbReference type="SUPFAM" id="SSF53383">
    <property type="entry name" value="PLP-dependent transferases"/>
    <property type="match status" value="1"/>
</dbReference>
<gene>
    <name evidence="12" type="primary">gpt</name>
    <name evidence="12" type="ORF">SNEC2469_LOCUS6246</name>
</gene>
<evidence type="ECO:0000259" key="11">
    <source>
        <dbReference type="Pfam" id="PF06414"/>
    </source>
</evidence>
<dbReference type="GO" id="GO:0016301">
    <property type="term" value="F:kinase activity"/>
    <property type="evidence" value="ECO:0007669"/>
    <property type="project" value="InterPro"/>
</dbReference>
<comment type="cofactor">
    <cofactor evidence="1">
        <name>pyridoxal 5'-phosphate</name>
        <dbReference type="ChEBI" id="CHEBI:597326"/>
    </cofactor>
</comment>
<dbReference type="Gene3D" id="1.10.287.1970">
    <property type="match status" value="1"/>
</dbReference>
<feature type="domain" description="Aminotransferase class I/classII large" evidence="10">
    <location>
        <begin position="46"/>
        <end position="448"/>
    </location>
</feature>
<protein>
    <submittedName>
        <fullName evidence="12">Gpt protein</fullName>
    </submittedName>
</protein>
<dbReference type="PANTHER" id="PTHR11751:SF29">
    <property type="entry name" value="ALANINE TRANSAMINASE"/>
    <property type="match status" value="1"/>
</dbReference>
<evidence type="ECO:0000313" key="13">
    <source>
        <dbReference type="Proteomes" id="UP000601435"/>
    </source>
</evidence>
<evidence type="ECO:0000256" key="5">
    <source>
        <dbReference type="ARBA" id="ARBA00022741"/>
    </source>
</evidence>
<dbReference type="Pfam" id="PF06414">
    <property type="entry name" value="Zeta_toxin"/>
    <property type="match status" value="1"/>
</dbReference>
<proteinExistence type="inferred from homology"/>
<evidence type="ECO:0000256" key="4">
    <source>
        <dbReference type="ARBA" id="ARBA00022679"/>
    </source>
</evidence>
<dbReference type="InterPro" id="IPR015424">
    <property type="entry name" value="PyrdxlP-dep_Trfase"/>
</dbReference>
<sequence length="1142" mass="127214">MWKRASKAVGARPLTFHRQVAKSTQEQRQSVVLSLMSNPALMEDAASLYPSDVLARAKEYVGKNPKFGAYSHSKGILHFRREVAKYINRRDGPSVPPADPEEIYLTDGASAGVKTVLEVMIDGPLDGLLIPIPQYPLYSASITRLGGTHIGYELVEDGSQLRRLRRLRLPPVEQDYATGKGWAIDVDLIEEKIKAFIAGGGRPKGIAVINPGNPTGNVLSRETIERIVRLCAKYRMVILADEVYQENIWHLDKEFVSFRQVVLLSGLPVELFSFHSMSKGYYGECGLRGGVLQMTNIDPDVADQIYKLFSMILCANTLGQGAMASILNPPVEGDASFALFSKERSEILASLSKKAELVSQALNEIPGIQSLPVEGAMYAFPQVYLPERFVKESEALGKAADMLYCIKMLEATGVIVVPGSGFGQRNGTWHYRITILPEEGKLRRVLDRMKTFHTQFLKEYLGPGERAIEDKTPTPCQAKYSDQMQKEIIEAHLAAASEQAEPHMLLMLGGSGAGKGGFLKAMAKHGMNTRNFVLHGLDEYIEYLPEFKASKQHELVVFKDAADGCYSGVIPIAKAAQNEIVKRKQHVIYEDTGKDLDRILKRILPLFQKAGYKIAVVLVDNLPSIAKGRSHGRFLKEGRYASDEYIESTFKNVPENYAKLKELPEVTEAYYCDNSCAEGLCPKCWLDKGTRNSGKYAHDVQWSWLTGKARRSDFTLPQGLKLYYPRLTSEAGEDARNISFAAPQIETRATPFPVQVAAMGSSCCCGREKVDDRCSKKNVAYELIDRAYEKRYGSQRPQPTTPWHSLPPLPWEKDEVIAFKLMVAVPFEDGPGKWTRRGEWTQQGNCGNYTDIARQAAPTVAVAPQLRSSLPAILGTEQRPKERQPRLPQETFPGGQRQLDVSGSEGKAVWTLDWCSQTFRANVCVQRSCISFPPPDVGAAAQFTGGVSVSTYVKSAMGATRTLEFKMDIGGAIQDCGSDIDAMATFSINRFNACLALDFTKQILQLVVGYNCFSVAKLRYFPFIGKITLTGCSKSRRFQYVYRRAQGWSHSDMYKTAHHCWEAVVRMEIRVDTAEGYAAPKDTFLSMRIGEFQKQSRFDTSKTYKFPKLEDPTGLARIEVFQRVGHLTVSLGKLQQGEQSVE</sequence>
<comment type="similarity">
    <text evidence="8">Belongs to the class-I pyridoxal-phosphate-dependent aminotransferase family. Alanine aminotransferase subfamily.</text>
</comment>
<evidence type="ECO:0000256" key="6">
    <source>
        <dbReference type="ARBA" id="ARBA00022840"/>
    </source>
</evidence>
<reference evidence="12" key="1">
    <citation type="submission" date="2021-02" db="EMBL/GenBank/DDBJ databases">
        <authorList>
            <person name="Dougan E. K."/>
            <person name="Rhodes N."/>
            <person name="Thang M."/>
            <person name="Chan C."/>
        </authorList>
    </citation>
    <scope>NUCLEOTIDE SEQUENCE</scope>
</reference>
<evidence type="ECO:0000313" key="12">
    <source>
        <dbReference type="EMBL" id="CAE7265903.1"/>
    </source>
</evidence>
<evidence type="ECO:0000259" key="10">
    <source>
        <dbReference type="Pfam" id="PF00155"/>
    </source>
</evidence>
<dbReference type="GO" id="GO:0005524">
    <property type="term" value="F:ATP binding"/>
    <property type="evidence" value="ECO:0007669"/>
    <property type="project" value="UniProtKB-KW"/>
</dbReference>
<dbReference type="InterPro" id="IPR027417">
    <property type="entry name" value="P-loop_NTPase"/>
</dbReference>
<dbReference type="Gene3D" id="3.90.1150.10">
    <property type="entry name" value="Aspartate Aminotransferase, domain 1"/>
    <property type="match status" value="1"/>
</dbReference>
<name>A0A812MIY8_9DINO</name>
<keyword evidence="5" id="KW-0547">Nucleotide-binding</keyword>
<dbReference type="InterPro" id="IPR010488">
    <property type="entry name" value="Zeta_toxin_domain"/>
</dbReference>
<dbReference type="GO" id="GO:0042853">
    <property type="term" value="P:L-alanine catabolic process"/>
    <property type="evidence" value="ECO:0007669"/>
    <property type="project" value="UniProtKB-UniPathway"/>
</dbReference>
<dbReference type="GO" id="GO:0030170">
    <property type="term" value="F:pyridoxal phosphate binding"/>
    <property type="evidence" value="ECO:0007669"/>
    <property type="project" value="InterPro"/>
</dbReference>
<feature type="non-terminal residue" evidence="12">
    <location>
        <position position="1142"/>
    </location>
</feature>
<feature type="region of interest" description="Disordered" evidence="9">
    <location>
        <begin position="875"/>
        <end position="900"/>
    </location>
</feature>
<keyword evidence="7" id="KW-0663">Pyridoxal phosphate</keyword>
<dbReference type="Gene3D" id="3.40.640.10">
    <property type="entry name" value="Type I PLP-dependent aspartate aminotransferase-like (Major domain)"/>
    <property type="match status" value="1"/>
</dbReference>
<evidence type="ECO:0000256" key="7">
    <source>
        <dbReference type="ARBA" id="ARBA00022898"/>
    </source>
</evidence>
<dbReference type="AlphaFoldDB" id="A0A812MIY8"/>
<dbReference type="PANTHER" id="PTHR11751">
    <property type="entry name" value="ALANINE AMINOTRANSFERASE"/>
    <property type="match status" value="1"/>
</dbReference>
<dbReference type="OrthoDB" id="1732682at2759"/>
<organism evidence="12 13">
    <name type="scientific">Symbiodinium necroappetens</name>
    <dbReference type="NCBI Taxonomy" id="1628268"/>
    <lineage>
        <taxon>Eukaryota</taxon>
        <taxon>Sar</taxon>
        <taxon>Alveolata</taxon>
        <taxon>Dinophyceae</taxon>
        <taxon>Suessiales</taxon>
        <taxon>Symbiodiniaceae</taxon>
        <taxon>Symbiodinium</taxon>
    </lineage>
</organism>
<dbReference type="EMBL" id="CAJNJA010011044">
    <property type="protein sequence ID" value="CAE7265903.1"/>
    <property type="molecule type" value="Genomic_DNA"/>
</dbReference>
<dbReference type="InterPro" id="IPR015421">
    <property type="entry name" value="PyrdxlP-dep_Trfase_major"/>
</dbReference>
<keyword evidence="4" id="KW-0808">Transferase</keyword>
<evidence type="ECO:0000256" key="8">
    <source>
        <dbReference type="ARBA" id="ARBA00025785"/>
    </source>
</evidence>
<dbReference type="GO" id="GO:0004021">
    <property type="term" value="F:L-alanine:2-oxoglutarate aminotransferase activity"/>
    <property type="evidence" value="ECO:0007669"/>
    <property type="project" value="TreeGrafter"/>
</dbReference>
<dbReference type="FunFam" id="3.90.1150.10:FF:000010">
    <property type="entry name" value="Alanine aminotransferase 2"/>
    <property type="match status" value="1"/>
</dbReference>
<evidence type="ECO:0000256" key="2">
    <source>
        <dbReference type="ARBA" id="ARBA00011738"/>
    </source>
</evidence>